<name>A0A364LIV7_9GAMM</name>
<dbReference type="AlphaFoldDB" id="A0A364LIV7"/>
<sequence>MILSCQLEFQHLINMNLFALPPYALARIYMWNMPFKELARYCSVSRNSRLAADLVLFSRHDRHSLRIQEKLLEQWAFQPPESLRTWMKNNLISYLKQHIRSAYVSFRYRFLGMIVLAAYHDVALEIDNNLFAQLERCLFAGVFQPQKLHHLHILFSYLKSEQVTKLSSLIREKLQNITDYDYETALFHLSALVPRLDEKSLHAFIPVLIKALSLQSEKKREYAIGCLRSFALKMTSKQQMRLCNTLLGSRMLPAAIYQSLSSVSGLLSASVRQTIVSWLLKQMRQSRNTCPPQLIQCMLSWSADLNDTEQDELFLFILANLKNSDMNVRIKTMEELNQANISQFLSRLIPSISHVLTDKSQQCRESAKNFLSRHISGLEKTHRDKLILRLLATLDYDKTELMETIDCLIKLIPVMSDDSVHFMAGKLNQKISSTNPLARASFRGLATLSPRLNDFDFVLFLEHFCNQLEPYNPHLATPLSFVQVHAERIRSTGQKLEFKQCLKNLWQSETYFTRMNKPLILDCLTTFFPVFDEREVSQLTEEIIAILDDERQLESAPSAVRWLLTAKDKLDKRTVKLLSLKMAQNLQTIWSVNNTENSEELFILHKSVWQWIILENPALFPSNIIDSYSAQELDDLLLALAKRITAEDAHKLLQTIMENSREQRSYTDLKSPICLKRLLPLLTDSQREQVITGIIIKSQSKLHYHRFQAANYFSVILPLLSREEIEELLPHIYFGLKDEKAPVYIHTLKTLEWIINNTTIKINVDLTQGFNHILPKLNSEPEIGALPGPVSTLLLNNLSGEIDAGKPLNSLGLLMKCFIDTFSKLKVELTSGFTQKEEVSSKSFTPSI</sequence>
<dbReference type="InterPro" id="IPR016024">
    <property type="entry name" value="ARM-type_fold"/>
</dbReference>
<dbReference type="InterPro" id="IPR011989">
    <property type="entry name" value="ARM-like"/>
</dbReference>
<organism evidence="1 2">
    <name type="scientific">Legionella quinlivanii</name>
    <dbReference type="NCBI Taxonomy" id="45073"/>
    <lineage>
        <taxon>Bacteria</taxon>
        <taxon>Pseudomonadati</taxon>
        <taxon>Pseudomonadota</taxon>
        <taxon>Gammaproteobacteria</taxon>
        <taxon>Legionellales</taxon>
        <taxon>Legionellaceae</taxon>
        <taxon>Legionella</taxon>
    </lineage>
</organism>
<evidence type="ECO:0000313" key="1">
    <source>
        <dbReference type="EMBL" id="RAP36351.1"/>
    </source>
</evidence>
<dbReference type="SUPFAM" id="SSF48371">
    <property type="entry name" value="ARM repeat"/>
    <property type="match status" value="1"/>
</dbReference>
<protein>
    <submittedName>
        <fullName evidence="1">Uncharacterized protein</fullName>
    </submittedName>
</protein>
<dbReference type="EMBL" id="MVJN01000006">
    <property type="protein sequence ID" value="RAP36351.1"/>
    <property type="molecule type" value="Genomic_DNA"/>
</dbReference>
<accession>A0A364LIV7</accession>
<reference evidence="1 2" key="1">
    <citation type="submission" date="2017-02" db="EMBL/GenBank/DDBJ databases">
        <title>Legionella quilivanii strain from human: case report and whole genome sequencing analysis.</title>
        <authorList>
            <person name="Lalancette C."/>
            <person name="Leduc J.-M."/>
            <person name="Levesque S."/>
            <person name="Fournier E."/>
            <person name="Saoud J."/>
            <person name="Faucher S.P."/>
            <person name="Bernard K."/>
            <person name="Martineau C."/>
            <person name="Longtin J."/>
        </authorList>
    </citation>
    <scope>NUCLEOTIDE SEQUENCE [LARGE SCALE GENOMIC DNA]</scope>
    <source>
        <strain evidence="1 2">ID143958</strain>
    </source>
</reference>
<evidence type="ECO:0000313" key="2">
    <source>
        <dbReference type="Proteomes" id="UP000249458"/>
    </source>
</evidence>
<comment type="caution">
    <text evidence="1">The sequence shown here is derived from an EMBL/GenBank/DDBJ whole genome shotgun (WGS) entry which is preliminary data.</text>
</comment>
<dbReference type="Proteomes" id="UP000249458">
    <property type="component" value="Unassembled WGS sequence"/>
</dbReference>
<proteinExistence type="predicted"/>
<dbReference type="Gene3D" id="1.25.10.10">
    <property type="entry name" value="Leucine-rich Repeat Variant"/>
    <property type="match status" value="1"/>
</dbReference>
<gene>
    <name evidence="1" type="ORF">B1207_09445</name>
</gene>